<evidence type="ECO:0000256" key="3">
    <source>
        <dbReference type="SAM" id="MobiDB-lite"/>
    </source>
</evidence>
<feature type="compositionally biased region" description="Acidic residues" evidence="3">
    <location>
        <begin position="718"/>
        <end position="728"/>
    </location>
</feature>
<keyword evidence="2" id="KW-0697">Rotamase</keyword>
<feature type="region of interest" description="Disordered" evidence="3">
    <location>
        <begin position="89"/>
        <end position="117"/>
    </location>
</feature>
<accession>A0A6A6X097</accession>
<dbReference type="Pfam" id="PF00179">
    <property type="entry name" value="UQ_con"/>
    <property type="match status" value="1"/>
</dbReference>
<dbReference type="InterPro" id="IPR016135">
    <property type="entry name" value="UBQ-conjugating_enzyme/RWD"/>
</dbReference>
<keyword evidence="2" id="KW-0413">Isomerase</keyword>
<dbReference type="CDD" id="cd16655">
    <property type="entry name" value="RING-Ubox_WDSUB1-like"/>
    <property type="match status" value="1"/>
</dbReference>
<feature type="domain" description="U-box" evidence="5">
    <location>
        <begin position="890"/>
        <end position="963"/>
    </location>
</feature>
<feature type="compositionally biased region" description="Basic and acidic residues" evidence="3">
    <location>
        <begin position="105"/>
        <end position="114"/>
    </location>
</feature>
<sequence length="1590" mass="177752">MARYVVNVVAAGRTTSILVILSSSAIVLSLVDKIKARLPSLNLGITSDTNLELTLHINAPDGPILDEEDLLSDILPDSTKEQLFAVVNDPTSQGGSTVQSGPSKSHTEAQEKASGKKLRVRVITPELARSQPDVNSIPLLPENSVTLNSTLLELHAQVKEHLGLSFLSDEPRDHSVCNCAFARQIDENTALNELGALGAEAINSLVVVYDTNKVALIPVDSELGGRNLEEAARQHLEVKGKTLSVIGGLEGNVQQGNTKYLKLPVFAFCSPKRHEDPLAHMRAAQAPARVTILDLHTSEVPIRITSHNANLTLLAAGLEDSLINNVLNLYAVKRFGTTVDGSTDSAGKDAIFQRGLGWEHPLGRQSDRGLSNFLSSLRVFSELLGTREMEDSDRDSVLHVIHLLTRFPPAVRAFYTISEGRTPSDCECATICQCIYEVLKDVVPLVMVKLNPLRLFEGSRLLFGLILDKAKHLKTAMHEQEGLPYADAMKVQELRNMITMEPVSAPMQTMSGLVDRGFYDAFQGGPLRWTNDNDITATKLSDRKLQRVALLTGGQESQVVAFDIDTVNRGRRYLDGGDVDKVISATEYSDLHYLGSLCSQNKLGVLPPSSLPSADKNVLTLDRQGLLAVYVGRQSCAEAGRDISLFSPTSTPCVSGVDVAIVTQTLVPILNQRNSDGTVIFEAFGDNHRRIKDPDEIVMLVVDCSASMSERCGFSDVEANEDAYDPDDSDSRSASQDSDSIVEDEAYEQPTLTELKEFLATHESFPDMLAIVRSGNDDFHRTEIAGKVLQLLRGLAKQQIQLKKQELEDVRHRATQFFYRQKAQNITRDVATLTNRLLRLKQYNNLLQAFLLYRAENDKLDEPLTWTVGQTTVPRILKKTDVSYHNLNFEIPQDYLCPISAELMEDPVATIDGFVYERRCIDRWFKGHETSPCTNVKLSSFELRPNISIKQNIHGWINGRDIIMSKYQSTPESLLSVAFKSPVDKKTVSLPASITMEDLYQIAFRISKGQYRKFELHHRNMLLLPSPEPASASLSSIHDVFITPLGSATATSSSNETEDLCLVKIYCNSDWSVLPTVSYWEPKTTTKSLASVLFRYYREKFRSSAWTYISDPYVVWTEMVNAGDGKLHGHPQNHWESLSSFFNRQQATGRLAEESIYDKEDGSEEKIETNNTQPLVLKLCLAKPCTAHPDKRSRKMLTRLDLLKQMFDAWVNRLLAYNFQSHIGLVTIRSTATLDQEITHAVESFRHHLNQITASGDTALWDSIALAADQLKYYSSKYPNAKLRILALSDGNDTSSKQQVHNLSMRLLQDGVLLDSICLGISNHTELKTLGNLTGGYIFSPSTMEEAMAICEMEPVLCQIERPDVTLPKHARRYLSQPARRFRNAKSETRANGVTQDEYPKRKDHPGLSESYVELSQISRRFSVASRSDGNLRLSRIHNEIRNSGAKVHPHYDVYICESSFNLWKIVMQGPPGSSYASGTFLMYLEMGDDYPRAPPQGRFITPVYHPNINRHGRICHSILDRNWTIDTTNSDVINTIYSLLLVPEFSDPINAVVTLNFYWDEVQFKEEAEKHIAKYATKNRAQWKRDIVG</sequence>
<dbReference type="InterPro" id="IPR013083">
    <property type="entry name" value="Znf_RING/FYVE/PHD"/>
</dbReference>
<dbReference type="GO" id="GO:0004842">
    <property type="term" value="F:ubiquitin-protein transferase activity"/>
    <property type="evidence" value="ECO:0007669"/>
    <property type="project" value="InterPro"/>
</dbReference>
<dbReference type="SUPFAM" id="SSF57850">
    <property type="entry name" value="RING/U-box"/>
    <property type="match status" value="1"/>
</dbReference>
<feature type="compositionally biased region" description="Polar residues" evidence="3">
    <location>
        <begin position="89"/>
        <end position="104"/>
    </location>
</feature>
<dbReference type="SMART" id="SM00212">
    <property type="entry name" value="UBCc"/>
    <property type="match status" value="1"/>
</dbReference>
<evidence type="ECO:0000256" key="1">
    <source>
        <dbReference type="ARBA" id="ARBA00013194"/>
    </source>
</evidence>
<reference evidence="6" key="1">
    <citation type="journal article" date="2020" name="Stud. Mycol.">
        <title>101 Dothideomycetes genomes: a test case for predicting lifestyles and emergence of pathogens.</title>
        <authorList>
            <person name="Haridas S."/>
            <person name="Albert R."/>
            <person name="Binder M."/>
            <person name="Bloem J."/>
            <person name="Labutti K."/>
            <person name="Salamov A."/>
            <person name="Andreopoulos B."/>
            <person name="Baker S."/>
            <person name="Barry K."/>
            <person name="Bills G."/>
            <person name="Bluhm B."/>
            <person name="Cannon C."/>
            <person name="Castanera R."/>
            <person name="Culley D."/>
            <person name="Daum C."/>
            <person name="Ezra D."/>
            <person name="Gonzalez J."/>
            <person name="Henrissat B."/>
            <person name="Kuo A."/>
            <person name="Liang C."/>
            <person name="Lipzen A."/>
            <person name="Lutzoni F."/>
            <person name="Magnuson J."/>
            <person name="Mondo S."/>
            <person name="Nolan M."/>
            <person name="Ohm R."/>
            <person name="Pangilinan J."/>
            <person name="Park H.-J."/>
            <person name="Ramirez L."/>
            <person name="Alfaro M."/>
            <person name="Sun H."/>
            <person name="Tritt A."/>
            <person name="Yoshinaga Y."/>
            <person name="Zwiers L.-H."/>
            <person name="Turgeon B."/>
            <person name="Goodwin S."/>
            <person name="Spatafora J."/>
            <person name="Crous P."/>
            <person name="Grigoriev I."/>
        </authorList>
    </citation>
    <scope>NUCLEOTIDE SEQUENCE</scope>
    <source>
        <strain evidence="6">CBS 109.77</strain>
    </source>
</reference>
<evidence type="ECO:0000256" key="2">
    <source>
        <dbReference type="ARBA" id="ARBA00023110"/>
    </source>
</evidence>
<feature type="compositionally biased region" description="Basic and acidic residues" evidence="3">
    <location>
        <begin position="1398"/>
        <end position="1407"/>
    </location>
</feature>
<dbReference type="OrthoDB" id="10069349at2759"/>
<dbReference type="PANTHER" id="PTHR24068">
    <property type="entry name" value="UBIQUITIN-CONJUGATING ENZYME E2"/>
    <property type="match status" value="1"/>
</dbReference>
<protein>
    <recommendedName>
        <fullName evidence="1">peptidylprolyl isomerase</fullName>
        <ecNumber evidence="1">5.2.1.8</ecNumber>
    </recommendedName>
</protein>
<dbReference type="Gene3D" id="3.30.40.10">
    <property type="entry name" value="Zinc/RING finger domain, C3HC4 (zinc finger)"/>
    <property type="match status" value="1"/>
</dbReference>
<dbReference type="InterPro" id="IPR036465">
    <property type="entry name" value="vWFA_dom_sf"/>
</dbReference>
<dbReference type="EC" id="5.2.1.8" evidence="1"/>
<dbReference type="SMART" id="SM00504">
    <property type="entry name" value="Ubox"/>
    <property type="match status" value="1"/>
</dbReference>
<dbReference type="GO" id="GO:0016567">
    <property type="term" value="P:protein ubiquitination"/>
    <property type="evidence" value="ECO:0007669"/>
    <property type="project" value="InterPro"/>
</dbReference>
<evidence type="ECO:0000313" key="6">
    <source>
        <dbReference type="EMBL" id="KAF2789615.1"/>
    </source>
</evidence>
<dbReference type="Proteomes" id="UP000799757">
    <property type="component" value="Unassembled WGS sequence"/>
</dbReference>
<dbReference type="SUPFAM" id="SSF54495">
    <property type="entry name" value="UBC-like"/>
    <property type="match status" value="1"/>
</dbReference>
<feature type="region of interest" description="Disordered" evidence="3">
    <location>
        <begin position="717"/>
        <end position="743"/>
    </location>
</feature>
<proteinExistence type="predicted"/>
<feature type="region of interest" description="Disordered" evidence="3">
    <location>
        <begin position="1381"/>
        <end position="1408"/>
    </location>
</feature>
<dbReference type="GO" id="GO:0003755">
    <property type="term" value="F:peptidyl-prolyl cis-trans isomerase activity"/>
    <property type="evidence" value="ECO:0007669"/>
    <property type="project" value="UniProtKB-KW"/>
</dbReference>
<dbReference type="CDD" id="cd00198">
    <property type="entry name" value="vWFA"/>
    <property type="match status" value="1"/>
</dbReference>
<dbReference type="InterPro" id="IPR000608">
    <property type="entry name" value="UBC"/>
</dbReference>
<feature type="domain" description="UBC core" evidence="4">
    <location>
        <begin position="1432"/>
        <end position="1578"/>
    </location>
</feature>
<dbReference type="SUPFAM" id="SSF53300">
    <property type="entry name" value="vWA-like"/>
    <property type="match status" value="1"/>
</dbReference>
<dbReference type="Pfam" id="PF04564">
    <property type="entry name" value="U-box"/>
    <property type="match status" value="1"/>
</dbReference>
<evidence type="ECO:0000259" key="5">
    <source>
        <dbReference type="PROSITE" id="PS51698"/>
    </source>
</evidence>
<dbReference type="InterPro" id="IPR003613">
    <property type="entry name" value="Ubox_domain"/>
</dbReference>
<keyword evidence="7" id="KW-1185">Reference proteome</keyword>
<evidence type="ECO:0000313" key="7">
    <source>
        <dbReference type="Proteomes" id="UP000799757"/>
    </source>
</evidence>
<dbReference type="EMBL" id="MU002125">
    <property type="protein sequence ID" value="KAF2789615.1"/>
    <property type="molecule type" value="Genomic_DNA"/>
</dbReference>
<dbReference type="PROSITE" id="PS51698">
    <property type="entry name" value="U_BOX"/>
    <property type="match status" value="1"/>
</dbReference>
<name>A0A6A6X097_9PLEO</name>
<gene>
    <name evidence="6" type="ORF">K505DRAFT_341133</name>
</gene>
<organism evidence="6 7">
    <name type="scientific">Melanomma pulvis-pyrius CBS 109.77</name>
    <dbReference type="NCBI Taxonomy" id="1314802"/>
    <lineage>
        <taxon>Eukaryota</taxon>
        <taxon>Fungi</taxon>
        <taxon>Dikarya</taxon>
        <taxon>Ascomycota</taxon>
        <taxon>Pezizomycotina</taxon>
        <taxon>Dothideomycetes</taxon>
        <taxon>Pleosporomycetidae</taxon>
        <taxon>Pleosporales</taxon>
        <taxon>Melanommataceae</taxon>
        <taxon>Melanomma</taxon>
    </lineage>
</organism>
<dbReference type="Gene3D" id="3.40.50.410">
    <property type="entry name" value="von Willebrand factor, type A domain"/>
    <property type="match status" value="1"/>
</dbReference>
<evidence type="ECO:0000259" key="4">
    <source>
        <dbReference type="PROSITE" id="PS50127"/>
    </source>
</evidence>
<dbReference type="Gene3D" id="3.10.110.10">
    <property type="entry name" value="Ubiquitin Conjugating Enzyme"/>
    <property type="match status" value="1"/>
</dbReference>
<dbReference type="PROSITE" id="PS50127">
    <property type="entry name" value="UBC_2"/>
    <property type="match status" value="1"/>
</dbReference>